<evidence type="ECO:0000259" key="13">
    <source>
        <dbReference type="Pfam" id="PF00056"/>
    </source>
</evidence>
<dbReference type="OrthoDB" id="6270329at2759"/>
<comment type="catalytic activity">
    <reaction evidence="10 11">
        <text>(S)-lactate + NAD(+) = pyruvate + NADH + H(+)</text>
        <dbReference type="Rhea" id="RHEA:23444"/>
        <dbReference type="ChEBI" id="CHEBI:15361"/>
        <dbReference type="ChEBI" id="CHEBI:15378"/>
        <dbReference type="ChEBI" id="CHEBI:16651"/>
        <dbReference type="ChEBI" id="CHEBI:57540"/>
        <dbReference type="ChEBI" id="CHEBI:57945"/>
        <dbReference type="EC" id="1.1.1.27"/>
    </reaction>
</comment>
<dbReference type="SUPFAM" id="SSF56327">
    <property type="entry name" value="LDH C-terminal domain-like"/>
    <property type="match status" value="1"/>
</dbReference>
<dbReference type="InterPro" id="IPR001236">
    <property type="entry name" value="Lactate/malate_DH_N"/>
</dbReference>
<keyword evidence="6 12" id="KW-1133">Transmembrane helix</keyword>
<dbReference type="CDD" id="cd00300">
    <property type="entry name" value="LDH_like"/>
    <property type="match status" value="1"/>
</dbReference>
<dbReference type="GO" id="GO:0006089">
    <property type="term" value="P:lactate metabolic process"/>
    <property type="evidence" value="ECO:0007669"/>
    <property type="project" value="TreeGrafter"/>
</dbReference>
<dbReference type="InterPro" id="IPR018177">
    <property type="entry name" value="L-lactate_DH_AS"/>
</dbReference>
<dbReference type="InterPro" id="IPR006214">
    <property type="entry name" value="Bax_inhibitor_1-related"/>
</dbReference>
<evidence type="ECO:0000256" key="7">
    <source>
        <dbReference type="ARBA" id="ARBA00023002"/>
    </source>
</evidence>
<keyword evidence="8 11" id="KW-0520">NAD</keyword>
<feature type="transmembrane region" description="Helical" evidence="12">
    <location>
        <begin position="54"/>
        <end position="74"/>
    </location>
</feature>
<reference evidence="15 16" key="1">
    <citation type="journal article" date="2017" name="Mycologia">
        <title>Bifiguratus adelaidae, gen. et sp. nov., a new member of Mucoromycotina in endophytic and soil-dwelling habitats.</title>
        <authorList>
            <person name="Torres-Cruz T.J."/>
            <person name="Billingsley Tobias T.L."/>
            <person name="Almatruk M."/>
            <person name="Hesse C."/>
            <person name="Kuske C.R."/>
            <person name="Desiro A."/>
            <person name="Benucci G.M."/>
            <person name="Bonito G."/>
            <person name="Stajich J.E."/>
            <person name="Dunlap C."/>
            <person name="Arnold A.E."/>
            <person name="Porras-Alfaro A."/>
        </authorList>
    </citation>
    <scope>NUCLEOTIDE SEQUENCE [LARGE SCALE GENOMIC DNA]</scope>
    <source>
        <strain evidence="15 16">AZ0501</strain>
    </source>
</reference>
<dbReference type="Gene3D" id="3.90.110.10">
    <property type="entry name" value="Lactate dehydrogenase/glycoside hydrolase, family 4, C-terminal"/>
    <property type="match status" value="1"/>
</dbReference>
<evidence type="ECO:0000256" key="8">
    <source>
        <dbReference type="ARBA" id="ARBA00023027"/>
    </source>
</evidence>
<dbReference type="InterPro" id="IPR001557">
    <property type="entry name" value="L-lactate/malate_DH"/>
</dbReference>
<dbReference type="GO" id="GO:0016020">
    <property type="term" value="C:membrane"/>
    <property type="evidence" value="ECO:0007669"/>
    <property type="project" value="UniProtKB-SubCell"/>
</dbReference>
<evidence type="ECO:0000256" key="2">
    <source>
        <dbReference type="ARBA" id="ARBA00004843"/>
    </source>
</evidence>
<dbReference type="NCBIfam" id="TIGR01771">
    <property type="entry name" value="L-LDH-NAD"/>
    <property type="match status" value="1"/>
</dbReference>
<feature type="transmembrane region" description="Helical" evidence="12">
    <location>
        <begin position="86"/>
        <end position="105"/>
    </location>
</feature>
<dbReference type="PANTHER" id="PTHR43128">
    <property type="entry name" value="L-2-HYDROXYCARBOXYLATE DEHYDROGENASE (NAD(P)(+))"/>
    <property type="match status" value="1"/>
</dbReference>
<evidence type="ECO:0000259" key="14">
    <source>
        <dbReference type="Pfam" id="PF02866"/>
    </source>
</evidence>
<accession>A0A261Y842</accession>
<feature type="transmembrane region" description="Helical" evidence="12">
    <location>
        <begin position="159"/>
        <end position="179"/>
    </location>
</feature>
<dbReference type="GO" id="GO:0005737">
    <property type="term" value="C:cytoplasm"/>
    <property type="evidence" value="ECO:0007669"/>
    <property type="project" value="InterPro"/>
</dbReference>
<dbReference type="Proteomes" id="UP000242875">
    <property type="component" value="Unassembled WGS sequence"/>
</dbReference>
<feature type="transmembrane region" description="Helical" evidence="12">
    <location>
        <begin position="112"/>
        <end position="132"/>
    </location>
</feature>
<dbReference type="GO" id="GO:0004459">
    <property type="term" value="F:L-lactate dehydrogenase (NAD+) activity"/>
    <property type="evidence" value="ECO:0007669"/>
    <property type="project" value="UniProtKB-EC"/>
</dbReference>
<comment type="pathway">
    <text evidence="2 11">Fermentation; pyruvate fermentation to lactate; (S)-lactate from pyruvate: step 1/1.</text>
</comment>
<feature type="domain" description="Lactate/malate dehydrogenase C-terminal" evidence="14">
    <location>
        <begin position="407"/>
        <end position="562"/>
    </location>
</feature>
<evidence type="ECO:0000256" key="11">
    <source>
        <dbReference type="RuleBase" id="RU000496"/>
    </source>
</evidence>
<dbReference type="EMBL" id="MVBO01000002">
    <property type="protein sequence ID" value="OZJ06751.1"/>
    <property type="molecule type" value="Genomic_DNA"/>
</dbReference>
<evidence type="ECO:0000313" key="15">
    <source>
        <dbReference type="EMBL" id="OZJ06751.1"/>
    </source>
</evidence>
<dbReference type="PANTHER" id="PTHR43128:SF16">
    <property type="entry name" value="L-LACTATE DEHYDROGENASE"/>
    <property type="match status" value="1"/>
</dbReference>
<dbReference type="PROSITE" id="PS00064">
    <property type="entry name" value="L_LDH"/>
    <property type="match status" value="1"/>
</dbReference>
<evidence type="ECO:0000256" key="12">
    <source>
        <dbReference type="SAM" id="Phobius"/>
    </source>
</evidence>
<evidence type="ECO:0000313" key="16">
    <source>
        <dbReference type="Proteomes" id="UP000242875"/>
    </source>
</evidence>
<feature type="domain" description="Lactate/malate dehydrogenase N-terminal" evidence="13">
    <location>
        <begin position="268"/>
        <end position="404"/>
    </location>
</feature>
<gene>
    <name evidence="15" type="ORF">BZG36_00428</name>
</gene>
<dbReference type="InterPro" id="IPR011304">
    <property type="entry name" value="L-lactate_DH"/>
</dbReference>
<dbReference type="SMR" id="A0A261Y842"/>
<protein>
    <recommendedName>
        <fullName evidence="4 11">L-lactate dehydrogenase</fullName>
        <ecNumber evidence="4 11">1.1.1.27</ecNumber>
    </recommendedName>
</protein>
<organism evidence="15 16">
    <name type="scientific">Bifiguratus adelaidae</name>
    <dbReference type="NCBI Taxonomy" id="1938954"/>
    <lineage>
        <taxon>Eukaryota</taxon>
        <taxon>Fungi</taxon>
        <taxon>Fungi incertae sedis</taxon>
        <taxon>Mucoromycota</taxon>
        <taxon>Mucoromycotina</taxon>
        <taxon>Endogonomycetes</taxon>
        <taxon>Endogonales</taxon>
        <taxon>Endogonales incertae sedis</taxon>
        <taxon>Bifiguratus</taxon>
    </lineage>
</organism>
<name>A0A261Y842_9FUNG</name>
<dbReference type="Gene3D" id="3.40.50.720">
    <property type="entry name" value="NAD(P)-binding Rossmann-like Domain"/>
    <property type="match status" value="1"/>
</dbReference>
<dbReference type="EC" id="1.1.1.27" evidence="4 11"/>
<dbReference type="Pfam" id="PF01027">
    <property type="entry name" value="Bax1-I"/>
    <property type="match status" value="1"/>
</dbReference>
<evidence type="ECO:0000256" key="4">
    <source>
        <dbReference type="ARBA" id="ARBA00012967"/>
    </source>
</evidence>
<dbReference type="Pfam" id="PF00056">
    <property type="entry name" value="Ldh_1_N"/>
    <property type="match status" value="1"/>
</dbReference>
<evidence type="ECO:0000256" key="10">
    <source>
        <dbReference type="ARBA" id="ARBA00049258"/>
    </source>
</evidence>
<evidence type="ECO:0000256" key="6">
    <source>
        <dbReference type="ARBA" id="ARBA00022989"/>
    </source>
</evidence>
<evidence type="ECO:0000256" key="1">
    <source>
        <dbReference type="ARBA" id="ARBA00004141"/>
    </source>
</evidence>
<comment type="subcellular location">
    <subcellularLocation>
        <location evidence="1">Membrane</location>
        <topology evidence="1">Multi-pass membrane protein</topology>
    </subcellularLocation>
</comment>
<keyword evidence="5 12" id="KW-0812">Transmembrane</keyword>
<dbReference type="Pfam" id="PF02866">
    <property type="entry name" value="Ldh_1_C"/>
    <property type="match status" value="1"/>
</dbReference>
<feature type="transmembrane region" description="Helical" evidence="12">
    <location>
        <begin position="217"/>
        <end position="239"/>
    </location>
</feature>
<comment type="similarity">
    <text evidence="3">Belongs to the LDH/MDH superfamily. LDH family.</text>
</comment>
<dbReference type="InterPro" id="IPR015955">
    <property type="entry name" value="Lactate_DH/Glyco_Ohase_4_C"/>
</dbReference>
<dbReference type="AlphaFoldDB" id="A0A261Y842"/>
<dbReference type="UniPathway" id="UPA00554">
    <property type="reaction ID" value="UER00611"/>
</dbReference>
<comment type="caution">
    <text evidence="15">The sequence shown here is derived from an EMBL/GenBank/DDBJ whole genome shotgun (WGS) entry which is preliminary data.</text>
</comment>
<dbReference type="InterPro" id="IPR022383">
    <property type="entry name" value="Lactate/malate_DH_C"/>
</dbReference>
<keyword evidence="9 12" id="KW-0472">Membrane</keyword>
<keyword evidence="16" id="KW-1185">Reference proteome</keyword>
<keyword evidence="7 11" id="KW-0560">Oxidoreductase</keyword>
<dbReference type="InterPro" id="IPR036291">
    <property type="entry name" value="NAD(P)-bd_dom_sf"/>
</dbReference>
<evidence type="ECO:0000256" key="3">
    <source>
        <dbReference type="ARBA" id="ARBA00006054"/>
    </source>
</evidence>
<dbReference type="PRINTS" id="PR00086">
    <property type="entry name" value="LLDHDRGNASE"/>
</dbReference>
<evidence type="ECO:0000256" key="9">
    <source>
        <dbReference type="ARBA" id="ARBA00023136"/>
    </source>
</evidence>
<evidence type="ECO:0000256" key="5">
    <source>
        <dbReference type="ARBA" id="ARBA00022692"/>
    </source>
</evidence>
<sequence>MASTSNYTAPPPGYDAESAPLMGQRGLLGNEEPGKGVPVAQAPTEIRMAFVRKVYSILSVQLLGTVAMSALFMYNDNARSFVQHNMWVVIVSMIGTFITLFALMAKARQTPINYYLLALFTVLESIGVGTVGKEHRKSAHQFHLLTHFDNSVSFYEQKVVLQALLITLGVFVGLTLFTVQSKWDFSGMGPILYASIWILVLVNLVEVFLPFNRDIDLAIAVVAVVIFSGYIIFDTYLIFNRYSPEDYIIAASRSIPPIPIDIMVQRSRVAIIGAGSVGATIAYACLLRKVCSEILLVDIAPEIVNGQVLDLADAAFLSSTVVRGATFEETGQCDIIVITAGAKQNQGESRTQLIKRNHKILNSVISSTKPLNKHAIILLVANPVDILTHIAQKLSGLPRNQVFGSGTYLDSGRLRLFLSQLLGVSETAIHAYTLGEHGDSQFVAWSSARVGGKPLMDFPEVKNLDHEKVEYDVAHKAYEIIKLKGATYFGIGACVASLCQTILLNQRHVRPLSVYVERLGVTLSMPAVLGTKGVEEILEVPLNEKEKKLMKSVHSMKQIIDKYD</sequence>
<proteinExistence type="inferred from homology"/>
<dbReference type="SUPFAM" id="SSF51735">
    <property type="entry name" value="NAD(P)-binding Rossmann-fold domains"/>
    <property type="match status" value="1"/>
</dbReference>
<feature type="transmembrane region" description="Helical" evidence="12">
    <location>
        <begin position="191"/>
        <end position="211"/>
    </location>
</feature>